<accession>A0A081BTI8</accession>
<dbReference type="AlphaFoldDB" id="A0A081BTI8"/>
<name>A0A081BTI8_9BACT</name>
<protein>
    <submittedName>
        <fullName evidence="1">Uncharacterized protein</fullName>
    </submittedName>
</protein>
<dbReference type="HOGENOM" id="CLU_2153362_0_0_0"/>
<evidence type="ECO:0000313" key="2">
    <source>
        <dbReference type="Proteomes" id="UP000030700"/>
    </source>
</evidence>
<evidence type="ECO:0000313" key="1">
    <source>
        <dbReference type="EMBL" id="GAK54719.1"/>
    </source>
</evidence>
<organism evidence="1 2">
    <name type="scientific">Candidatus Moduliflexus flocculans</name>
    <dbReference type="NCBI Taxonomy" id="1499966"/>
    <lineage>
        <taxon>Bacteria</taxon>
        <taxon>Candidatus Moduliflexota</taxon>
        <taxon>Candidatus Moduliflexia</taxon>
        <taxon>Candidatus Moduliflexales</taxon>
        <taxon>Candidatus Moduliflexaceae</taxon>
    </lineage>
</organism>
<dbReference type="Proteomes" id="UP000030700">
    <property type="component" value="Unassembled WGS sequence"/>
</dbReference>
<proteinExistence type="predicted"/>
<dbReference type="STRING" id="1499966.U14_06007"/>
<dbReference type="EMBL" id="DF820462">
    <property type="protein sequence ID" value="GAK54719.1"/>
    <property type="molecule type" value="Genomic_DNA"/>
</dbReference>
<sequence length="111" mass="12912">MENLHITVVDSNQQAQTFAAISEAVAYVMRYPQAAFTVYAPRDVYTETCKRVLDQENREDYESIFNLRMKKMAITCWSDLDDFNDMIDVVEERISKRKQRLSYGGVTQKNG</sequence>
<gene>
    <name evidence="1" type="ORF">U14_06007</name>
</gene>
<reference evidence="1 2" key="1">
    <citation type="journal article" date="2015" name="PeerJ">
        <title>First genomic representation of candidate bacterial phylum KSB3 points to enhanced environmental sensing as a trigger of wastewater bulking.</title>
        <authorList>
            <person name="Sekiguchi Y."/>
            <person name="Ohashi A."/>
            <person name="Parks D.H."/>
            <person name="Yamauchi T."/>
            <person name="Tyson G.W."/>
            <person name="Hugenholtz P."/>
        </authorList>
    </citation>
    <scope>NUCLEOTIDE SEQUENCE [LARGE SCALE GENOMIC DNA]</scope>
</reference>
<keyword evidence="2" id="KW-1185">Reference proteome</keyword>